<reference evidence="3 7" key="2">
    <citation type="submission" date="2016-10" db="EMBL/GenBank/DDBJ databases">
        <authorList>
            <person name="de Groot N.N."/>
        </authorList>
    </citation>
    <scope>NUCLEOTIDE SEQUENCE [LARGE SCALE GENOMIC DNA]</scope>
    <source>
        <strain evidence="3 7">WG7</strain>
    </source>
</reference>
<organism evidence="1 10">
    <name type="scientific">Halanaerobium congolense</name>
    <dbReference type="NCBI Taxonomy" id="54121"/>
    <lineage>
        <taxon>Bacteria</taxon>
        <taxon>Bacillati</taxon>
        <taxon>Bacillota</taxon>
        <taxon>Clostridia</taxon>
        <taxon>Halanaerobiales</taxon>
        <taxon>Halanaerobiaceae</taxon>
        <taxon>Halanaerobium</taxon>
    </lineage>
</organism>
<dbReference type="Proteomes" id="UP000198612">
    <property type="component" value="Unassembled WGS sequence"/>
</dbReference>
<evidence type="ECO:0000313" key="8">
    <source>
        <dbReference type="Proteomes" id="UP000199519"/>
    </source>
</evidence>
<protein>
    <submittedName>
        <fullName evidence="1">Isochorismatase family protein</fullName>
    </submittedName>
</protein>
<dbReference type="EMBL" id="FNBJ01000001">
    <property type="protein sequence ID" value="SDE72121.1"/>
    <property type="molecule type" value="Genomic_DNA"/>
</dbReference>
<accession>A0A1G6P4P2</accession>
<dbReference type="SUPFAM" id="SSF52499">
    <property type="entry name" value="Isochorismatase-like hydrolases"/>
    <property type="match status" value="1"/>
</dbReference>
<evidence type="ECO:0000313" key="5">
    <source>
        <dbReference type="EMBL" id="TDX46876.1"/>
    </source>
</evidence>
<evidence type="ECO:0000313" key="2">
    <source>
        <dbReference type="EMBL" id="SDE72121.1"/>
    </source>
</evidence>
<evidence type="ECO:0000313" key="3">
    <source>
        <dbReference type="EMBL" id="SDI48843.1"/>
    </source>
</evidence>
<evidence type="ECO:0000313" key="1">
    <source>
        <dbReference type="EMBL" id="SDC74466.1"/>
    </source>
</evidence>
<dbReference type="Proteomes" id="UP000295472">
    <property type="component" value="Unassembled WGS sequence"/>
</dbReference>
<evidence type="ECO:0000313" key="10">
    <source>
        <dbReference type="Proteomes" id="UP000324896"/>
    </source>
</evidence>
<dbReference type="GeneID" id="57011821"/>
<reference evidence="5 9" key="3">
    <citation type="submission" date="2019-03" db="EMBL/GenBank/DDBJ databases">
        <title>Subsurface microbial communities from deep shales in Ohio and West Virginia, USA.</title>
        <authorList>
            <person name="Wrighton K."/>
        </authorList>
    </citation>
    <scope>NUCLEOTIDE SEQUENCE [LARGE SCALE GENOMIC DNA]</scope>
    <source>
        <strain evidence="5 9">DSMZ 11287</strain>
    </source>
</reference>
<dbReference type="OrthoDB" id="9796485at2"/>
<evidence type="ECO:0000313" key="7">
    <source>
        <dbReference type="Proteomes" id="UP000198945"/>
    </source>
</evidence>
<dbReference type="Proteomes" id="UP000198945">
    <property type="component" value="Unassembled WGS sequence"/>
</dbReference>
<dbReference type="EMBL" id="FMYT01000013">
    <property type="protein sequence ID" value="SDC74466.1"/>
    <property type="molecule type" value="Genomic_DNA"/>
</dbReference>
<dbReference type="Proteomes" id="UP000324896">
    <property type="component" value="Unassembled WGS sequence"/>
</dbReference>
<gene>
    <name evidence="5" type="ORF">C7954_10383</name>
    <name evidence="1" type="ORF">SAMN04488597_1138</name>
    <name evidence="2" type="ORF">SAMN04488598_101200</name>
    <name evidence="4" type="ORF">SAMN04515652_10191</name>
    <name evidence="3" type="ORF">SAMN04515654_10752</name>
</gene>
<dbReference type="Gene3D" id="3.40.50.850">
    <property type="entry name" value="Isochorismatase-like"/>
    <property type="match status" value="1"/>
</dbReference>
<dbReference type="EMBL" id="FNEH01000007">
    <property type="protein sequence ID" value="SDI48843.1"/>
    <property type="molecule type" value="Genomic_DNA"/>
</dbReference>
<dbReference type="AlphaFoldDB" id="A0A1G6P4P2"/>
<evidence type="ECO:0000313" key="9">
    <source>
        <dbReference type="Proteomes" id="UP000295472"/>
    </source>
</evidence>
<dbReference type="STRING" id="54121.SAMN04515653_10683"/>
<reference evidence="6 8" key="1">
    <citation type="submission" date="2016-10" db="EMBL/GenBank/DDBJ databases">
        <authorList>
            <person name="Varghese N."/>
            <person name="Submissions S."/>
        </authorList>
    </citation>
    <scope>NUCLEOTIDE SEQUENCE [LARGE SCALE GENOMIC DNA]</scope>
    <source>
        <strain evidence="1 10">WG10</strain>
        <strain evidence="2 8">WG2</strain>
        <strain evidence="4 6">WG5</strain>
    </source>
</reference>
<dbReference type="EMBL" id="FOHG01000001">
    <property type="protein sequence ID" value="SES61618.1"/>
    <property type="molecule type" value="Genomic_DNA"/>
</dbReference>
<proteinExistence type="predicted"/>
<dbReference type="InterPro" id="IPR036380">
    <property type="entry name" value="Isochorismatase-like_sf"/>
</dbReference>
<dbReference type="Proteomes" id="UP000199519">
    <property type="component" value="Unassembled WGS sequence"/>
</dbReference>
<evidence type="ECO:0000313" key="4">
    <source>
        <dbReference type="EMBL" id="SES61618.1"/>
    </source>
</evidence>
<sequence>MAAALIVVDLQNDFSEEGVLAVPNVSEIIETVNQLLKVRRLC</sequence>
<dbReference type="EMBL" id="SOEF01000003">
    <property type="protein sequence ID" value="TDX46876.1"/>
    <property type="molecule type" value="Genomic_DNA"/>
</dbReference>
<keyword evidence="8" id="KW-1185">Reference proteome</keyword>
<dbReference type="RefSeq" id="WP_081374464.1">
    <property type="nucleotide sequence ID" value="NZ_FMYT01000013.1"/>
</dbReference>
<evidence type="ECO:0000313" key="6">
    <source>
        <dbReference type="Proteomes" id="UP000198612"/>
    </source>
</evidence>
<name>A0A1G6P4P2_9FIRM</name>